<organism evidence="1 2">
    <name type="scientific">Panagrolaimus sp. ES5</name>
    <dbReference type="NCBI Taxonomy" id="591445"/>
    <lineage>
        <taxon>Eukaryota</taxon>
        <taxon>Metazoa</taxon>
        <taxon>Ecdysozoa</taxon>
        <taxon>Nematoda</taxon>
        <taxon>Chromadorea</taxon>
        <taxon>Rhabditida</taxon>
        <taxon>Tylenchina</taxon>
        <taxon>Panagrolaimomorpha</taxon>
        <taxon>Panagrolaimoidea</taxon>
        <taxon>Panagrolaimidae</taxon>
        <taxon>Panagrolaimus</taxon>
    </lineage>
</organism>
<dbReference type="Proteomes" id="UP000887579">
    <property type="component" value="Unplaced"/>
</dbReference>
<accession>A0AC34GX71</accession>
<reference evidence="2" key="1">
    <citation type="submission" date="2022-11" db="UniProtKB">
        <authorList>
            <consortium name="WormBaseParasite"/>
        </authorList>
    </citation>
    <scope>IDENTIFICATION</scope>
</reference>
<evidence type="ECO:0000313" key="1">
    <source>
        <dbReference type="Proteomes" id="UP000887579"/>
    </source>
</evidence>
<protein>
    <submittedName>
        <fullName evidence="2">DUF255 domain-containing protein</fullName>
    </submittedName>
</protein>
<name>A0AC34GX71_9BILA</name>
<evidence type="ECO:0000313" key="2">
    <source>
        <dbReference type="WBParaSite" id="ES5_v2.g9700.t1"/>
    </source>
</evidence>
<proteinExistence type="predicted"/>
<sequence>MNLHATAFSAILLLSFGISSLNAEVKADKLSEMYSNPLAHGLGDDIEWVKWEDAIEKALEVNKPIFLLIHKTWCHACKGN</sequence>
<dbReference type="WBParaSite" id="ES5_v2.g9700.t1">
    <property type="protein sequence ID" value="ES5_v2.g9700.t1"/>
    <property type="gene ID" value="ES5_v2.g9700"/>
</dbReference>